<evidence type="ECO:0000313" key="5">
    <source>
        <dbReference type="EMBL" id="TKF26385.1"/>
    </source>
</evidence>
<dbReference type="Gene3D" id="3.40.630.30">
    <property type="match status" value="1"/>
</dbReference>
<dbReference type="InterPro" id="IPR016181">
    <property type="entry name" value="Acyl_CoA_acyltransferase"/>
</dbReference>
<dbReference type="GO" id="GO:0016747">
    <property type="term" value="F:acyltransferase activity, transferring groups other than amino-acyl groups"/>
    <property type="evidence" value="ECO:0007669"/>
    <property type="project" value="InterPro"/>
</dbReference>
<dbReference type="PANTHER" id="PTHR43877:SF5">
    <property type="entry name" value="BLL8307 PROTEIN"/>
    <property type="match status" value="1"/>
</dbReference>
<dbReference type="PROSITE" id="PS51186">
    <property type="entry name" value="GNAT"/>
    <property type="match status" value="1"/>
</dbReference>
<name>A0A4U1Z9H0_9VIBR</name>
<dbReference type="Proteomes" id="UP001569177">
    <property type="component" value="Unassembled WGS sequence"/>
</dbReference>
<evidence type="ECO:0000256" key="2">
    <source>
        <dbReference type="ARBA" id="ARBA00023315"/>
    </source>
</evidence>
<reference evidence="7 8" key="1">
    <citation type="submission" date="2019-04" db="EMBL/GenBank/DDBJ databases">
        <title>A reverse ecology approach based on a biological definition of microbial populations.</title>
        <authorList>
            <person name="Arevalo P."/>
            <person name="Vaninsberghe D."/>
            <person name="Elsherbini J."/>
            <person name="Gore J."/>
            <person name="Polz M."/>
        </authorList>
    </citation>
    <scope>NUCLEOTIDE SEQUENCE [LARGE SCALE GENOMIC DNA]</scope>
    <source>
        <strain evidence="5 7">10N.261.46.E4</strain>
        <strain evidence="6 8">10N.261.46.F4</strain>
    </source>
</reference>
<keyword evidence="2 4" id="KW-0012">Acyltransferase</keyword>
<evidence type="ECO:0000313" key="9">
    <source>
        <dbReference type="Proteomes" id="UP001569177"/>
    </source>
</evidence>
<dbReference type="Proteomes" id="UP000305234">
    <property type="component" value="Unassembled WGS sequence"/>
</dbReference>
<dbReference type="InterPro" id="IPR000182">
    <property type="entry name" value="GNAT_dom"/>
</dbReference>
<dbReference type="EC" id="2.3.-.-" evidence="4"/>
<feature type="domain" description="N-acetyltransferase" evidence="3">
    <location>
        <begin position="3"/>
        <end position="151"/>
    </location>
</feature>
<evidence type="ECO:0000313" key="6">
    <source>
        <dbReference type="EMBL" id="TKF29161.1"/>
    </source>
</evidence>
<keyword evidence="9" id="KW-1185">Reference proteome</keyword>
<comment type="caution">
    <text evidence="6">The sequence shown here is derived from an EMBL/GenBank/DDBJ whole genome shotgun (WGS) entry which is preliminary data.</text>
</comment>
<proteinExistence type="predicted"/>
<dbReference type="GeneID" id="93965914"/>
<dbReference type="Pfam" id="PF00583">
    <property type="entry name" value="Acetyltransf_1"/>
    <property type="match status" value="1"/>
</dbReference>
<evidence type="ECO:0000313" key="7">
    <source>
        <dbReference type="Proteomes" id="UP000305234"/>
    </source>
</evidence>
<accession>A0A4U1Z9H0</accession>
<dbReference type="EMBL" id="JBGOOJ010000019">
    <property type="protein sequence ID" value="MEZ8091780.1"/>
    <property type="molecule type" value="Genomic_DNA"/>
</dbReference>
<protein>
    <submittedName>
        <fullName evidence="6">GNAT family N-acetyltransferase</fullName>
        <ecNumber evidence="4">2.3.-.-</ecNumber>
    </submittedName>
</protein>
<dbReference type="AlphaFoldDB" id="A0A4U1Z9H0"/>
<dbReference type="EMBL" id="SYUV01000061">
    <property type="protein sequence ID" value="TKF29161.1"/>
    <property type="molecule type" value="Genomic_DNA"/>
</dbReference>
<evidence type="ECO:0000259" key="3">
    <source>
        <dbReference type="PROSITE" id="PS51186"/>
    </source>
</evidence>
<evidence type="ECO:0000313" key="4">
    <source>
        <dbReference type="EMBL" id="MEZ8091780.1"/>
    </source>
</evidence>
<dbReference type="EMBL" id="SYUW01000022">
    <property type="protein sequence ID" value="TKF26385.1"/>
    <property type="molecule type" value="Genomic_DNA"/>
</dbReference>
<dbReference type="Proteomes" id="UP000307574">
    <property type="component" value="Unassembled WGS sequence"/>
</dbReference>
<organism evidence="6 8">
    <name type="scientific">Vibrio kanaloae</name>
    <dbReference type="NCBI Taxonomy" id="170673"/>
    <lineage>
        <taxon>Bacteria</taxon>
        <taxon>Pseudomonadati</taxon>
        <taxon>Pseudomonadota</taxon>
        <taxon>Gammaproteobacteria</taxon>
        <taxon>Vibrionales</taxon>
        <taxon>Vibrionaceae</taxon>
        <taxon>Vibrio</taxon>
    </lineage>
</organism>
<dbReference type="PANTHER" id="PTHR43877">
    <property type="entry name" value="AMINOALKYLPHOSPHONATE N-ACETYLTRANSFERASE-RELATED-RELATED"/>
    <property type="match status" value="1"/>
</dbReference>
<evidence type="ECO:0000256" key="1">
    <source>
        <dbReference type="ARBA" id="ARBA00022679"/>
    </source>
</evidence>
<reference evidence="4 9" key="2">
    <citation type="submission" date="2024-06" db="EMBL/GenBank/DDBJ databases">
        <authorList>
            <person name="Steensen K."/>
            <person name="Seneca J."/>
            <person name="Bartlau N."/>
            <person name="Yu A.X."/>
            <person name="Polz M.F."/>
        </authorList>
    </citation>
    <scope>NUCLEOTIDE SEQUENCE [LARGE SCALE GENOMIC DNA]</scope>
    <source>
        <strain evidence="4 9">5S240</strain>
    </source>
</reference>
<dbReference type="SUPFAM" id="SSF55729">
    <property type="entry name" value="Acyl-CoA N-acyltransferases (Nat)"/>
    <property type="match status" value="1"/>
</dbReference>
<gene>
    <name evidence="4" type="ORF">ACED24_17100</name>
    <name evidence="6" type="ORF">FCV50_16820</name>
    <name evidence="5" type="ORF">FCV52_08715</name>
</gene>
<dbReference type="InterPro" id="IPR050832">
    <property type="entry name" value="Bact_Acetyltransf"/>
</dbReference>
<dbReference type="RefSeq" id="WP_017057379.1">
    <property type="nucleotide sequence ID" value="NZ_AP025497.1"/>
</dbReference>
<evidence type="ECO:0000313" key="8">
    <source>
        <dbReference type="Proteomes" id="UP000307574"/>
    </source>
</evidence>
<dbReference type="CDD" id="cd04301">
    <property type="entry name" value="NAT_SF"/>
    <property type="match status" value="1"/>
</dbReference>
<keyword evidence="1 6" id="KW-0808">Transferase</keyword>
<sequence>MEIKIDDLSGGEVIELLEEHLADMYATSPPESVHALDIKALKSPEITFFSAWKDNQLLGCVAIKELDHNHAELKSMRTSQFARQSGVASKLLQHVLDTAIIRQYQRISLETGSEAYFKPARSLYEKFGFDYCEPFADYRLDPNSHFMSIAV</sequence>